<gene>
    <name evidence="1" type="ORF">NM208_g5362</name>
</gene>
<comment type="caution">
    <text evidence="1">The sequence shown here is derived from an EMBL/GenBank/DDBJ whole genome shotgun (WGS) entry which is preliminary data.</text>
</comment>
<keyword evidence="2" id="KW-1185">Reference proteome</keyword>
<accession>A0ACC1SH91</accession>
<sequence>MLFSAAVGLGVLVPAVSCQQFEQRLEPYELLGLSDECFGAVNTTFKACSRLLRRQVNYQGGARASLNDSQLKELCVDGCREELKSLRTQIASACSSDKVVRNDIAYPGAYMIDHYILGYNLACRKDPKSGQFCDVLFAKVGESEDDALSCSDCLLGSWKAELESPLGYDEEFASDFAEQTSSCKATGYAFATPTSYALNSTTRGPTPTMVCDSPYVVKEGDSCASIAKQNNVSTNGIISLNSLGQGCQGLRPDRTVCLPETCAVHKIVKTDDCATLASKYNTAEYRLLAWNPMLNPKCTNLESFVGWYMCVSSPGGEVAAPEGESTATAAPVPTNAHQESQKNCAKWYTVSNDALQHVHTGDDCAQISVSNGIDLVDFYFLNPSVDKNCTNLWLDTAYCVEAVGDIATYTSYPVSLPSTSFTRPTPTPTSETTTTRSPLPTFPLAPGTAEDCVKYTRGVPGEGDEKALINSCNFLANMNKVSVDDLLKWNPSLSKDSCVFSTKFKYCVAKVKRSGPSGTPFSAYCQTYGKDDIVDGTDPSCTCYDYQEGGLDGYAPTCAGIAADYKLSIEDLVAMNPWLTIKDCNENMNEGLKSAYDRKYFCISTDITLKKQPGKR</sequence>
<name>A0ACC1SH91_9HYPO</name>
<evidence type="ECO:0000313" key="1">
    <source>
        <dbReference type="EMBL" id="KAJ3539745.1"/>
    </source>
</evidence>
<dbReference type="Proteomes" id="UP001148629">
    <property type="component" value="Unassembled WGS sequence"/>
</dbReference>
<evidence type="ECO:0000313" key="2">
    <source>
        <dbReference type="Proteomes" id="UP001148629"/>
    </source>
</evidence>
<reference evidence="1" key="1">
    <citation type="submission" date="2022-08" db="EMBL/GenBank/DDBJ databases">
        <title>Genome Sequence of Fusarium decemcellulare.</title>
        <authorList>
            <person name="Buettner E."/>
        </authorList>
    </citation>
    <scope>NUCLEOTIDE SEQUENCE</scope>
    <source>
        <strain evidence="1">Babe19</strain>
    </source>
</reference>
<dbReference type="EMBL" id="JANRMS010000444">
    <property type="protein sequence ID" value="KAJ3539745.1"/>
    <property type="molecule type" value="Genomic_DNA"/>
</dbReference>
<organism evidence="1 2">
    <name type="scientific">Fusarium decemcellulare</name>
    <dbReference type="NCBI Taxonomy" id="57161"/>
    <lineage>
        <taxon>Eukaryota</taxon>
        <taxon>Fungi</taxon>
        <taxon>Dikarya</taxon>
        <taxon>Ascomycota</taxon>
        <taxon>Pezizomycotina</taxon>
        <taxon>Sordariomycetes</taxon>
        <taxon>Hypocreomycetidae</taxon>
        <taxon>Hypocreales</taxon>
        <taxon>Nectriaceae</taxon>
        <taxon>Fusarium</taxon>
        <taxon>Fusarium decemcellulare species complex</taxon>
    </lineage>
</organism>
<proteinExistence type="predicted"/>
<protein>
    <submittedName>
        <fullName evidence="1">Uncharacterized protein</fullName>
    </submittedName>
</protein>